<comment type="caution">
    <text evidence="10">The sequence shown here is derived from an EMBL/GenBank/DDBJ whole genome shotgun (WGS) entry which is preliminary data.</text>
</comment>
<dbReference type="InterPro" id="IPR039421">
    <property type="entry name" value="Type_1_exporter"/>
</dbReference>
<gene>
    <name evidence="10" type="ORF">ABS766_05145</name>
</gene>
<keyword evidence="6 7" id="KW-0472">Membrane</keyword>
<sequence length="609" mass="67929">MSDYKKIARLAKPYKKYIILNIFFNVLSAFFSTISLIAVIPVLKVIFEDTRRITKEPVYEGFGSIKSYLEDLLNYTLTMQIDQHGIFTVLMYIIGLIVVIFLLKNITTYLAVYFITYLRNGLIKDIRENMYAKIVRLPASYYSDTTKGDVIARLTTDVNEISNSLQNILEMVVKEPLTILFTLAAMMLLSIKLTLFVFVFIPVAGFLVSQVGKTLKKKSMLLQQEQGKVLSILEETVGGLKIIKSFTAEAIFGKKFNDTSNQLFRHSNTVANRQNLASPMSEFLGILIISVLLVYGGYLVFKDQSMEAGIFLGYILMAYNILTPAKDISKASYNLKRGTASAERIVQILEANVAIEDTPNAIEKNDFEKWLAIENITFSYDSKHNVLKNFSLQVPKGQTVALVGQSGSGKSTVANLLTRFYDVQEGSIKIDGLDIRDIKLNSLRGMIGLVTQDSILFNDSVRNNLLIGRPNATEDEIISALKVANAYEFIEGLPEGLDTNIGDSGNKLSGGQKQRLSIARAVLKNPPIMVLDEATSALDTESERLVQEALDNMMQNRTSVVIAHRLSTIQKADKIVVMQKGSIVEQGTHDELIALNGTYKKLVMMQSFE</sequence>
<feature type="domain" description="ABC transmembrane type-1" evidence="9">
    <location>
        <begin position="19"/>
        <end position="337"/>
    </location>
</feature>
<feature type="transmembrane region" description="Helical" evidence="7">
    <location>
        <begin position="89"/>
        <end position="115"/>
    </location>
</feature>
<evidence type="ECO:0000256" key="3">
    <source>
        <dbReference type="ARBA" id="ARBA00022741"/>
    </source>
</evidence>
<evidence type="ECO:0000313" key="11">
    <source>
        <dbReference type="Proteomes" id="UP001629156"/>
    </source>
</evidence>
<dbReference type="EMBL" id="JBELPZ010000003">
    <property type="protein sequence ID" value="MFL9843801.1"/>
    <property type="molecule type" value="Genomic_DNA"/>
</dbReference>
<evidence type="ECO:0000256" key="1">
    <source>
        <dbReference type="ARBA" id="ARBA00004651"/>
    </source>
</evidence>
<feature type="transmembrane region" description="Helical" evidence="7">
    <location>
        <begin position="306"/>
        <end position="322"/>
    </location>
</feature>
<dbReference type="InterPro" id="IPR003593">
    <property type="entry name" value="AAA+_ATPase"/>
</dbReference>
<feature type="domain" description="ABC transporter" evidence="8">
    <location>
        <begin position="371"/>
        <end position="605"/>
    </location>
</feature>
<evidence type="ECO:0000256" key="4">
    <source>
        <dbReference type="ARBA" id="ARBA00022840"/>
    </source>
</evidence>
<dbReference type="RefSeq" id="WP_408084051.1">
    <property type="nucleotide sequence ID" value="NZ_JBELPZ010000003.1"/>
</dbReference>
<feature type="transmembrane region" description="Helical" evidence="7">
    <location>
        <begin position="22"/>
        <end position="47"/>
    </location>
</feature>
<evidence type="ECO:0000313" key="10">
    <source>
        <dbReference type="EMBL" id="MFL9843801.1"/>
    </source>
</evidence>
<dbReference type="InterPro" id="IPR027417">
    <property type="entry name" value="P-loop_NTPase"/>
</dbReference>
<dbReference type="Pfam" id="PF00005">
    <property type="entry name" value="ABC_tran"/>
    <property type="match status" value="1"/>
</dbReference>
<keyword evidence="5 7" id="KW-1133">Transmembrane helix</keyword>
<reference evidence="10 11" key="1">
    <citation type="submission" date="2024-06" db="EMBL/GenBank/DDBJ databases">
        <authorList>
            <person name="Kaempfer P."/>
            <person name="Viver T."/>
        </authorList>
    </citation>
    <scope>NUCLEOTIDE SEQUENCE [LARGE SCALE GENOMIC DNA]</scope>
    <source>
        <strain evidence="10 11">ST-119</strain>
    </source>
</reference>
<dbReference type="SUPFAM" id="SSF90123">
    <property type="entry name" value="ABC transporter transmembrane region"/>
    <property type="match status" value="1"/>
</dbReference>
<dbReference type="PANTHER" id="PTHR43394">
    <property type="entry name" value="ATP-DEPENDENT PERMEASE MDL1, MITOCHONDRIAL"/>
    <property type="match status" value="1"/>
</dbReference>
<dbReference type="PANTHER" id="PTHR43394:SF1">
    <property type="entry name" value="ATP-BINDING CASSETTE SUB-FAMILY B MEMBER 10, MITOCHONDRIAL"/>
    <property type="match status" value="1"/>
</dbReference>
<accession>A0ABW8YU08</accession>
<feature type="transmembrane region" description="Helical" evidence="7">
    <location>
        <begin position="179"/>
        <end position="208"/>
    </location>
</feature>
<evidence type="ECO:0000256" key="2">
    <source>
        <dbReference type="ARBA" id="ARBA00022692"/>
    </source>
</evidence>
<dbReference type="CDD" id="cd18552">
    <property type="entry name" value="ABC_6TM_MsbA_like"/>
    <property type="match status" value="1"/>
</dbReference>
<keyword evidence="3" id="KW-0547">Nucleotide-binding</keyword>
<dbReference type="InterPro" id="IPR017871">
    <property type="entry name" value="ABC_transporter-like_CS"/>
</dbReference>
<name>A0ABW8YU08_9FLAO</name>
<dbReference type="PROSITE" id="PS50929">
    <property type="entry name" value="ABC_TM1F"/>
    <property type="match status" value="1"/>
</dbReference>
<protein>
    <submittedName>
        <fullName evidence="10">ABC transporter ATP-binding protein</fullName>
    </submittedName>
</protein>
<evidence type="ECO:0000256" key="6">
    <source>
        <dbReference type="ARBA" id="ARBA00023136"/>
    </source>
</evidence>
<evidence type="ECO:0000256" key="7">
    <source>
        <dbReference type="SAM" id="Phobius"/>
    </source>
</evidence>
<proteinExistence type="predicted"/>
<dbReference type="Gene3D" id="1.20.1560.10">
    <property type="entry name" value="ABC transporter type 1, transmembrane domain"/>
    <property type="match status" value="1"/>
</dbReference>
<dbReference type="GO" id="GO:0005524">
    <property type="term" value="F:ATP binding"/>
    <property type="evidence" value="ECO:0007669"/>
    <property type="project" value="UniProtKB-KW"/>
</dbReference>
<dbReference type="InterPro" id="IPR036640">
    <property type="entry name" value="ABC1_TM_sf"/>
</dbReference>
<dbReference type="SMART" id="SM00382">
    <property type="entry name" value="AAA"/>
    <property type="match status" value="1"/>
</dbReference>
<dbReference type="Pfam" id="PF00664">
    <property type="entry name" value="ABC_membrane"/>
    <property type="match status" value="1"/>
</dbReference>
<dbReference type="Gene3D" id="3.40.50.300">
    <property type="entry name" value="P-loop containing nucleotide triphosphate hydrolases"/>
    <property type="match status" value="1"/>
</dbReference>
<dbReference type="Proteomes" id="UP001629156">
    <property type="component" value="Unassembled WGS sequence"/>
</dbReference>
<evidence type="ECO:0000256" key="5">
    <source>
        <dbReference type="ARBA" id="ARBA00022989"/>
    </source>
</evidence>
<keyword evidence="2 7" id="KW-0812">Transmembrane</keyword>
<dbReference type="PROSITE" id="PS50893">
    <property type="entry name" value="ABC_TRANSPORTER_2"/>
    <property type="match status" value="1"/>
</dbReference>
<dbReference type="InterPro" id="IPR011527">
    <property type="entry name" value="ABC1_TM_dom"/>
</dbReference>
<organism evidence="10 11">
    <name type="scientific">Flavobacterium rhizosphaerae</name>
    <dbReference type="NCBI Taxonomy" id="3163298"/>
    <lineage>
        <taxon>Bacteria</taxon>
        <taxon>Pseudomonadati</taxon>
        <taxon>Bacteroidota</taxon>
        <taxon>Flavobacteriia</taxon>
        <taxon>Flavobacteriales</taxon>
        <taxon>Flavobacteriaceae</taxon>
        <taxon>Flavobacterium</taxon>
    </lineage>
</organism>
<dbReference type="CDD" id="cd03251">
    <property type="entry name" value="ABCC_MsbA"/>
    <property type="match status" value="1"/>
</dbReference>
<evidence type="ECO:0000259" key="8">
    <source>
        <dbReference type="PROSITE" id="PS50893"/>
    </source>
</evidence>
<dbReference type="InterPro" id="IPR003439">
    <property type="entry name" value="ABC_transporter-like_ATP-bd"/>
</dbReference>
<keyword evidence="4 10" id="KW-0067">ATP-binding</keyword>
<keyword evidence="11" id="KW-1185">Reference proteome</keyword>
<comment type="subcellular location">
    <subcellularLocation>
        <location evidence="1">Cell membrane</location>
        <topology evidence="1">Multi-pass membrane protein</topology>
    </subcellularLocation>
</comment>
<evidence type="ECO:0000259" key="9">
    <source>
        <dbReference type="PROSITE" id="PS50929"/>
    </source>
</evidence>
<dbReference type="SUPFAM" id="SSF52540">
    <property type="entry name" value="P-loop containing nucleoside triphosphate hydrolases"/>
    <property type="match status" value="1"/>
</dbReference>
<feature type="transmembrane region" description="Helical" evidence="7">
    <location>
        <begin position="283"/>
        <end position="300"/>
    </location>
</feature>
<dbReference type="PROSITE" id="PS00211">
    <property type="entry name" value="ABC_TRANSPORTER_1"/>
    <property type="match status" value="1"/>
</dbReference>